<keyword evidence="7" id="KW-0648">Protein biosynthesis</keyword>
<dbReference type="InParanoid" id="A0A0V0QBN1"/>
<dbReference type="AlphaFoldDB" id="A0A0V0QBN1"/>
<feature type="compositionally biased region" description="Polar residues" evidence="8">
    <location>
        <begin position="564"/>
        <end position="581"/>
    </location>
</feature>
<evidence type="ECO:0000256" key="6">
    <source>
        <dbReference type="ARBA" id="ARBA00022845"/>
    </source>
</evidence>
<dbReference type="GO" id="GO:0003743">
    <property type="term" value="F:translation initiation factor activity"/>
    <property type="evidence" value="ECO:0007669"/>
    <property type="project" value="UniProtKB-KW"/>
</dbReference>
<keyword evidence="5" id="KW-0677">Repeat</keyword>
<keyword evidence="6" id="KW-0810">Translation regulation</keyword>
<evidence type="ECO:0000313" key="11">
    <source>
        <dbReference type="Proteomes" id="UP000054937"/>
    </source>
</evidence>
<dbReference type="OMA" id="KREAWPI"/>
<evidence type="ECO:0000256" key="7">
    <source>
        <dbReference type="ARBA" id="ARBA00022917"/>
    </source>
</evidence>
<evidence type="ECO:0000256" key="3">
    <source>
        <dbReference type="ARBA" id="ARBA00022540"/>
    </source>
</evidence>
<reference evidence="10 11" key="1">
    <citation type="journal article" date="2015" name="Sci. Rep.">
        <title>Genome of the facultative scuticociliatosis pathogen Pseudocohnilembus persalinus provides insight into its virulence through horizontal gene transfer.</title>
        <authorList>
            <person name="Xiong J."/>
            <person name="Wang G."/>
            <person name="Cheng J."/>
            <person name="Tian M."/>
            <person name="Pan X."/>
            <person name="Warren A."/>
            <person name="Jiang C."/>
            <person name="Yuan D."/>
            <person name="Miao W."/>
        </authorList>
    </citation>
    <scope>NUCLEOTIDE SEQUENCE [LARGE SCALE GENOMIC DNA]</scope>
    <source>
        <strain evidence="10">36N120E</strain>
    </source>
</reference>
<protein>
    <recommendedName>
        <fullName evidence="2">Eukaryotic translation initiation factor 2A</fullName>
    </recommendedName>
</protein>
<feature type="region of interest" description="Disordered" evidence="8">
    <location>
        <begin position="511"/>
        <end position="608"/>
    </location>
</feature>
<evidence type="ECO:0000259" key="9">
    <source>
        <dbReference type="Pfam" id="PF08662"/>
    </source>
</evidence>
<feature type="compositionally biased region" description="Low complexity" evidence="8">
    <location>
        <begin position="14"/>
        <end position="43"/>
    </location>
</feature>
<dbReference type="Pfam" id="PF08662">
    <property type="entry name" value="eIF2A"/>
    <property type="match status" value="1"/>
</dbReference>
<dbReference type="Proteomes" id="UP000054937">
    <property type="component" value="Unassembled WGS sequence"/>
</dbReference>
<dbReference type="InterPro" id="IPR013979">
    <property type="entry name" value="TIF_beta_prop-like"/>
</dbReference>
<dbReference type="Gene3D" id="2.130.10.10">
    <property type="entry name" value="YVTN repeat-like/Quinoprotein amine dehydrogenase"/>
    <property type="match status" value="1"/>
</dbReference>
<dbReference type="SUPFAM" id="SSF69322">
    <property type="entry name" value="Tricorn protease domain 2"/>
    <property type="match status" value="1"/>
</dbReference>
<keyword evidence="3" id="KW-0396">Initiation factor</keyword>
<evidence type="ECO:0000256" key="8">
    <source>
        <dbReference type="SAM" id="MobiDB-lite"/>
    </source>
</evidence>
<evidence type="ECO:0000256" key="2">
    <source>
        <dbReference type="ARBA" id="ARBA00013819"/>
    </source>
</evidence>
<accession>A0A0V0QBN1</accession>
<feature type="region of interest" description="Disordered" evidence="8">
    <location>
        <begin position="1"/>
        <end position="72"/>
    </location>
</feature>
<dbReference type="PANTHER" id="PTHR13227">
    <property type="entry name" value="EUKARYOTIC TRANSLATION INITIATION FACTOR 2A"/>
    <property type="match status" value="1"/>
</dbReference>
<dbReference type="GO" id="GO:0006417">
    <property type="term" value="P:regulation of translation"/>
    <property type="evidence" value="ECO:0007669"/>
    <property type="project" value="UniProtKB-KW"/>
</dbReference>
<gene>
    <name evidence="10" type="ORF">PPERSA_03446</name>
</gene>
<feature type="compositionally biased region" description="Basic and acidic residues" evidence="8">
    <location>
        <begin position="55"/>
        <end position="65"/>
    </location>
</feature>
<comment type="similarity">
    <text evidence="1">Belongs to the WD repeat EIF2A family.</text>
</comment>
<dbReference type="InterPro" id="IPR011387">
    <property type="entry name" value="TIF2A"/>
</dbReference>
<evidence type="ECO:0000256" key="5">
    <source>
        <dbReference type="ARBA" id="ARBA00022737"/>
    </source>
</evidence>
<evidence type="ECO:0000313" key="10">
    <source>
        <dbReference type="EMBL" id="KRW99645.1"/>
    </source>
</evidence>
<comment type="caution">
    <text evidence="10">The sequence shown here is derived from an EMBL/GenBank/DDBJ whole genome shotgun (WGS) entry which is preliminary data.</text>
</comment>
<dbReference type="GO" id="GO:0000049">
    <property type="term" value="F:tRNA binding"/>
    <property type="evidence" value="ECO:0007669"/>
    <property type="project" value="TreeGrafter"/>
</dbReference>
<feature type="compositionally biased region" description="Basic and acidic residues" evidence="8">
    <location>
        <begin position="552"/>
        <end position="561"/>
    </location>
</feature>
<evidence type="ECO:0000256" key="4">
    <source>
        <dbReference type="ARBA" id="ARBA00022574"/>
    </source>
</evidence>
<feature type="domain" description="Translation initiation factor beta propellor-like" evidence="9">
    <location>
        <begin position="294"/>
        <end position="487"/>
    </location>
</feature>
<keyword evidence="11" id="KW-1185">Reference proteome</keyword>
<dbReference type="GO" id="GO:0003729">
    <property type="term" value="F:mRNA binding"/>
    <property type="evidence" value="ECO:0007669"/>
    <property type="project" value="TreeGrafter"/>
</dbReference>
<dbReference type="GO" id="GO:0043022">
    <property type="term" value="F:ribosome binding"/>
    <property type="evidence" value="ECO:0007669"/>
    <property type="project" value="TreeGrafter"/>
</dbReference>
<feature type="compositionally biased region" description="Basic and acidic residues" evidence="8">
    <location>
        <begin position="511"/>
        <end position="520"/>
    </location>
</feature>
<dbReference type="GO" id="GO:0022627">
    <property type="term" value="C:cytosolic small ribosomal subunit"/>
    <property type="evidence" value="ECO:0007669"/>
    <property type="project" value="TreeGrafter"/>
</dbReference>
<dbReference type="InterPro" id="IPR015943">
    <property type="entry name" value="WD40/YVTN_repeat-like_dom_sf"/>
</dbReference>
<name>A0A0V0QBN1_PSEPJ</name>
<dbReference type="EMBL" id="LDAU01000205">
    <property type="protein sequence ID" value="KRW99645.1"/>
    <property type="molecule type" value="Genomic_DNA"/>
</dbReference>
<keyword evidence="4" id="KW-0853">WD repeat</keyword>
<dbReference type="OrthoDB" id="2194683at2759"/>
<organism evidence="10 11">
    <name type="scientific">Pseudocohnilembus persalinus</name>
    <name type="common">Ciliate</name>
    <dbReference type="NCBI Taxonomy" id="266149"/>
    <lineage>
        <taxon>Eukaryota</taxon>
        <taxon>Sar</taxon>
        <taxon>Alveolata</taxon>
        <taxon>Ciliophora</taxon>
        <taxon>Intramacronucleata</taxon>
        <taxon>Oligohymenophorea</taxon>
        <taxon>Scuticociliatia</taxon>
        <taxon>Philasterida</taxon>
        <taxon>Pseudocohnilembidae</taxon>
        <taxon>Pseudocohnilembus</taxon>
    </lineage>
</organism>
<dbReference type="PANTHER" id="PTHR13227:SF0">
    <property type="entry name" value="EUKARYOTIC TRANSLATION INITIATION FACTOR 2A"/>
    <property type="match status" value="1"/>
</dbReference>
<evidence type="ECO:0000256" key="1">
    <source>
        <dbReference type="ARBA" id="ARBA00009573"/>
    </source>
</evidence>
<sequence length="608" mass="70395">MSGWGDEEIVQIPKKQTQNQHQKQQQQGQKVIYQPKQQQQSNSSGGGYQKRFFNAKKEKPEEQKANEPVFDPAQDKGQKQVIFRSKQGVFLSNYYLPSSKDKPEFLQKLEEPAEHIKISADQKYVLISGFKFVIVYDLLNKKVVSKIDQLNSVQNIEISKTQKYIQFVDRMDKDQFQIYLVTFPEMQPIKTFQDQVFVKENWPPIKLTDDDNLFFKYHYHKQVINLFKFAENSKIEVVRQYSVGVVDHFTVAPGNLNNPIFTVCSCEKQKGFNTVQGKIQLYEYNNLKPIVYQKLDKAQEITGQWSPEGTYLLVKVESMQDTSNQSYYGENRLYYFHVEDKKFEQVPTFKGPVHDYKISPDSKYFCVISGFIPSQSVLFNNKCQPEFEFGKHYKNVCVISPQSRFIVLAGFGNLNGEVEIWDIKLKKKVGQCKSSTAANCQWSADGQKFMTQVITPRLRVDNNFKIFKYDGTLLHKANFNDTELYEVQWINLENKSYEDQAPSPTALKKFDEKNQEKQQQQEKQVYRPPGGGSSFAEQMRAQREAQNSGQGREIKKAEELGKNLQGNGSFQKPGQSQSTAAPKQKKKRIRKKDMDKMESGLQGEENNL</sequence>
<proteinExistence type="inferred from homology"/>